<dbReference type="EMBL" id="BIXY01000134">
    <property type="protein sequence ID" value="GCF11696.1"/>
    <property type="molecule type" value="Genomic_DNA"/>
</dbReference>
<keyword evidence="2" id="KW-1185">Reference proteome</keyword>
<protein>
    <submittedName>
        <fullName evidence="1">Uncharacterized protein</fullName>
    </submittedName>
</protein>
<dbReference type="AlphaFoldDB" id="A0A5A5TKS7"/>
<accession>A0A5A5TKS7</accession>
<dbReference type="Proteomes" id="UP000322530">
    <property type="component" value="Unassembled WGS sequence"/>
</dbReference>
<gene>
    <name evidence="1" type="ORF">KDI_52600</name>
</gene>
<sequence>MIAHALWEYSNLLLVVLSDAAGPHNGDNRDILWVFIADKAGISASLGFFRDAEWVVWVKVGQ</sequence>
<proteinExistence type="predicted"/>
<organism evidence="1 2">
    <name type="scientific">Dictyobacter arantiisoli</name>
    <dbReference type="NCBI Taxonomy" id="2014874"/>
    <lineage>
        <taxon>Bacteria</taxon>
        <taxon>Bacillati</taxon>
        <taxon>Chloroflexota</taxon>
        <taxon>Ktedonobacteria</taxon>
        <taxon>Ktedonobacterales</taxon>
        <taxon>Dictyobacteraceae</taxon>
        <taxon>Dictyobacter</taxon>
    </lineage>
</organism>
<evidence type="ECO:0000313" key="1">
    <source>
        <dbReference type="EMBL" id="GCF11696.1"/>
    </source>
</evidence>
<name>A0A5A5TKS7_9CHLR</name>
<evidence type="ECO:0000313" key="2">
    <source>
        <dbReference type="Proteomes" id="UP000322530"/>
    </source>
</evidence>
<comment type="caution">
    <text evidence="1">The sequence shown here is derived from an EMBL/GenBank/DDBJ whole genome shotgun (WGS) entry which is preliminary data.</text>
</comment>
<reference evidence="1 2" key="1">
    <citation type="submission" date="2019-01" db="EMBL/GenBank/DDBJ databases">
        <title>Draft genome sequence of Dictyobacter sp. Uno17.</title>
        <authorList>
            <person name="Wang C.M."/>
            <person name="Zheng Y."/>
            <person name="Sakai Y."/>
            <person name="Abe K."/>
            <person name="Yokota A."/>
            <person name="Yabe S."/>
        </authorList>
    </citation>
    <scope>NUCLEOTIDE SEQUENCE [LARGE SCALE GENOMIC DNA]</scope>
    <source>
        <strain evidence="1 2">Uno17</strain>
    </source>
</reference>